<dbReference type="AlphaFoldDB" id="A0A160VF37"/>
<reference evidence="1" key="1">
    <citation type="submission" date="2015-10" db="EMBL/GenBank/DDBJ databases">
        <authorList>
            <person name="Gilbert D.G."/>
        </authorList>
    </citation>
    <scope>NUCLEOTIDE SEQUENCE</scope>
</reference>
<dbReference type="EMBL" id="FAXC01000206">
    <property type="protein sequence ID" value="CUV09230.1"/>
    <property type="molecule type" value="Genomic_DNA"/>
</dbReference>
<keyword evidence="1" id="KW-0449">Lipoprotein</keyword>
<name>A0A160VF37_9ZZZZ</name>
<organism evidence="1">
    <name type="scientific">hydrothermal vent metagenome</name>
    <dbReference type="NCBI Taxonomy" id="652676"/>
    <lineage>
        <taxon>unclassified sequences</taxon>
        <taxon>metagenomes</taxon>
        <taxon>ecological metagenomes</taxon>
    </lineage>
</organism>
<sequence>MPYKTVESFMNLRKAITLVITGAFLLTSALFAEEIKGDRQAGKTGPSRLARLGDDGPKSTFFNINSWSIQVEHQGFFQWNGTSHGSAGDYPKGMANVIFAEGILWGVRADDEYGVDADGQLLTDGTGAGTPKIRVNGSMYNTGLKSGKVLRDATGAINKTGYSEDWRLQQIWRVRKDWETGDLTSDVAIVKNISATSVTEAQIEATKAQYKHDWEHWPVAKGAPYDDVNGDGAFTAATWNTETLEWDGDIPGIPGADQTIWLVANDLPDENDPNYPGQAVSVSEGGWGSPPIGFEMQMSMWGYDYPFSNPLSSMFFKRARMIYTGLPGGPATAKLDTVYFTQWSDPDLGTYTDDYVGCDTTLSLGYVYNGNTFDETFFDNYGSPVPAGGYDFLEGPKVADADGSIDTLGMTSFVYFAAGSSVSDPNTRVYAGTLQWFNLMEGFLPRPPYPTQNPFVDPLTGLAEIFVLAGDPPTGTGWIDGIILPPGDRRLVMNTGPFQMALGDTQDVVIGLIGGMGGDNLSSITVLKYNDIFAQFAYDNDFALPTPPTPPVVSAFEGDGYITLNWAETAAYNKTESVVNKGFAFEGYKVYQLPNPLASGSEGALIAQYDVANGVMVITEKAVDPATGLVLEKPAHVGSDNGISRVVVIKTDALRNRPITNDRPYHYGISAYSYLPDNEFSPFKSLESSMTRVSVTPKLPDPGKSYTVDSGDYLDMTHTAGTSDGQARIEVIDPGVVTGHTYEVSFATDDATGNILWNVTDATTGSEILSDYTQGSLFTDPGFPAADGLTFKVTGPPNAFKNFIVTAHGGGAQDPPLQGSQDWGGFPTSYTGRVNQAIGTGWFFHGGGSSSGSYATMISRIIRGSKWKYLIPNDFEYRFTYEDDNYIYAAYSSWSLIRVPMEMWNVTQGYRLPLWTYDYDGSESWGLTPYDSPGSGGSNDPFTDWVYPRLPANYATAGNAAGDDETGYQDWLAKSIAAGIASGGPATPDANGSYLTGATGADYWESGSYGPELMGRNVWFVWNLDDVSDGTIDVDDPAKLLPEKGTVVKIVTNKTNQPSDVFSVEAPKVESTSVADDVKKVNVFPNPYFGYHDLEISSAELPAPKYVTFNHLPTTGKVVFRVFNMAGVMVANFEKSTTTQYQNWNMRNANQFPLASGIYIVHIDMGSAGTKVLKLALVTEEEWAKRY</sequence>
<evidence type="ECO:0000313" key="1">
    <source>
        <dbReference type="EMBL" id="CUV09230.1"/>
    </source>
</evidence>
<protein>
    <submittedName>
        <fullName evidence="1">Lipoprotein, putative</fullName>
    </submittedName>
</protein>
<accession>A0A160VF37</accession>
<proteinExistence type="predicted"/>
<gene>
    <name evidence="1" type="ORF">MGWOODY_Mmi2191</name>
</gene>